<dbReference type="InterPro" id="IPR012910">
    <property type="entry name" value="Plug_dom"/>
</dbReference>
<name>A0ABV7YY05_9BACT</name>
<comment type="caution">
    <text evidence="12">The sequence shown here is derived from an EMBL/GenBank/DDBJ whole genome shotgun (WGS) entry which is preliminary data.</text>
</comment>
<dbReference type="Pfam" id="PF07715">
    <property type="entry name" value="Plug"/>
    <property type="match status" value="1"/>
</dbReference>
<evidence type="ECO:0000259" key="11">
    <source>
        <dbReference type="Pfam" id="PF07715"/>
    </source>
</evidence>
<sequence>MKSKFIFFGALVVLPSFVFGQKDSTIVLEETLVRGFETNQSNLKTAASVLKISTRQIEQFGNTNLTYAINSQAGVRMEERSPGSYRLAIRGSSLRSPFGVRNVKVYLNGIPISDANGITYFNQIDMNALQSIEILKGPSGSIFGAGIGGVLNLQTKAASAGQTASAGVHVGSYGIVNSRIGYQFGSAKNNTTINFSQNTSDGYRANSALKRAGLTLHSDFFLKPNHTLSVFSYLAQTNYQTPGGLTLAQMQANRKAARLATATLPSAEAQKAAIDQKIAYLALSDLVFFKNNWSLQSTLTFNTGHLQNPFITNFEDRKEHSLGARSVLKKNFEETGINLVFGFEGMQTNSSFDVFDNNAGQKGKLQGYDDVKSFQGSLFGQIEKTLFSDLIFTAGLSFNAQKSQVDHLVAGKELVKLNYAAKVPVAPRIAILKPLGNHFSAYASYSFGFSSPTVQEITSTLQYAQDVDLLPEKGNNTEFGIKYSDKKLSFDVAVFSLEVQDGLVRFTNFTGNEYFKNLGNLVQQGLETQFRYQIVNQNTEKFIQDASVSASLTLNDFTYKKYELSPTVNYNDKNLPGVAKQNLFISASLVQKSGVYLNLAINYLSKMPLKDDNTVYADAAWMSQLRLGYKKDFRKLAAKVYVGAENLFNQAYSFGYDFNAFGNRFYNPAPLRNYNGGVELSFKF</sequence>
<keyword evidence="13" id="KW-1185">Reference proteome</keyword>
<dbReference type="InterPro" id="IPR036942">
    <property type="entry name" value="Beta-barrel_TonB_sf"/>
</dbReference>
<dbReference type="RefSeq" id="WP_379837255.1">
    <property type="nucleotide sequence ID" value="NZ_JBHRYQ010000001.1"/>
</dbReference>
<keyword evidence="6 8" id="KW-0472">Membrane</keyword>
<keyword evidence="4 8" id="KW-0812">Transmembrane</keyword>
<evidence type="ECO:0000256" key="8">
    <source>
        <dbReference type="PROSITE-ProRule" id="PRU01360"/>
    </source>
</evidence>
<protein>
    <submittedName>
        <fullName evidence="12">TonB-dependent receptor</fullName>
    </submittedName>
</protein>
<keyword evidence="7 8" id="KW-0998">Cell outer membrane</keyword>
<evidence type="ECO:0000313" key="12">
    <source>
        <dbReference type="EMBL" id="MFC3810817.1"/>
    </source>
</evidence>
<evidence type="ECO:0000259" key="10">
    <source>
        <dbReference type="Pfam" id="PF00593"/>
    </source>
</evidence>
<feature type="domain" description="TonB-dependent receptor-like beta-barrel" evidence="10">
    <location>
        <begin position="289"/>
        <end position="647"/>
    </location>
</feature>
<dbReference type="PROSITE" id="PS52016">
    <property type="entry name" value="TONB_DEPENDENT_REC_3"/>
    <property type="match status" value="1"/>
</dbReference>
<gene>
    <name evidence="12" type="ORF">ACFOOI_09130</name>
</gene>
<evidence type="ECO:0000256" key="2">
    <source>
        <dbReference type="ARBA" id="ARBA00022448"/>
    </source>
</evidence>
<dbReference type="Gene3D" id="2.170.130.10">
    <property type="entry name" value="TonB-dependent receptor, plug domain"/>
    <property type="match status" value="1"/>
</dbReference>
<dbReference type="Proteomes" id="UP001595616">
    <property type="component" value="Unassembled WGS sequence"/>
</dbReference>
<dbReference type="PANTHER" id="PTHR30069:SF28">
    <property type="entry name" value="TONB-DEPENDENT RECEPTOR YNCD-RELATED"/>
    <property type="match status" value="1"/>
</dbReference>
<evidence type="ECO:0000256" key="9">
    <source>
        <dbReference type="RuleBase" id="RU003357"/>
    </source>
</evidence>
<keyword evidence="5 9" id="KW-0798">TonB box</keyword>
<reference evidence="13" key="1">
    <citation type="journal article" date="2019" name="Int. J. Syst. Evol. Microbiol.">
        <title>The Global Catalogue of Microorganisms (GCM) 10K type strain sequencing project: providing services to taxonomists for standard genome sequencing and annotation.</title>
        <authorList>
            <consortium name="The Broad Institute Genomics Platform"/>
            <consortium name="The Broad Institute Genome Sequencing Center for Infectious Disease"/>
            <person name="Wu L."/>
            <person name="Ma J."/>
        </authorList>
    </citation>
    <scope>NUCLEOTIDE SEQUENCE [LARGE SCALE GENOMIC DNA]</scope>
    <source>
        <strain evidence="13">CECT 7956</strain>
    </source>
</reference>
<dbReference type="Pfam" id="PF00593">
    <property type="entry name" value="TonB_dep_Rec_b-barrel"/>
    <property type="match status" value="1"/>
</dbReference>
<dbReference type="SUPFAM" id="SSF56935">
    <property type="entry name" value="Porins"/>
    <property type="match status" value="1"/>
</dbReference>
<evidence type="ECO:0000256" key="5">
    <source>
        <dbReference type="ARBA" id="ARBA00023077"/>
    </source>
</evidence>
<keyword evidence="2 8" id="KW-0813">Transport</keyword>
<evidence type="ECO:0000256" key="1">
    <source>
        <dbReference type="ARBA" id="ARBA00004571"/>
    </source>
</evidence>
<comment type="similarity">
    <text evidence="8 9">Belongs to the TonB-dependent receptor family.</text>
</comment>
<proteinExistence type="inferred from homology"/>
<accession>A0ABV7YY05</accession>
<evidence type="ECO:0000256" key="4">
    <source>
        <dbReference type="ARBA" id="ARBA00022692"/>
    </source>
</evidence>
<evidence type="ECO:0000256" key="7">
    <source>
        <dbReference type="ARBA" id="ARBA00023237"/>
    </source>
</evidence>
<dbReference type="Gene3D" id="2.40.170.20">
    <property type="entry name" value="TonB-dependent receptor, beta-barrel domain"/>
    <property type="match status" value="1"/>
</dbReference>
<organism evidence="12 13">
    <name type="scientific">Lacihabitans lacunae</name>
    <dbReference type="NCBI Taxonomy" id="1028214"/>
    <lineage>
        <taxon>Bacteria</taxon>
        <taxon>Pseudomonadati</taxon>
        <taxon>Bacteroidota</taxon>
        <taxon>Cytophagia</taxon>
        <taxon>Cytophagales</taxon>
        <taxon>Leadbetterellaceae</taxon>
        <taxon>Lacihabitans</taxon>
    </lineage>
</organism>
<keyword evidence="3 8" id="KW-1134">Transmembrane beta strand</keyword>
<dbReference type="InterPro" id="IPR039426">
    <property type="entry name" value="TonB-dep_rcpt-like"/>
</dbReference>
<evidence type="ECO:0000313" key="13">
    <source>
        <dbReference type="Proteomes" id="UP001595616"/>
    </source>
</evidence>
<comment type="subcellular location">
    <subcellularLocation>
        <location evidence="1 8">Cell outer membrane</location>
        <topology evidence="1 8">Multi-pass membrane protein</topology>
    </subcellularLocation>
</comment>
<dbReference type="InterPro" id="IPR037066">
    <property type="entry name" value="Plug_dom_sf"/>
</dbReference>
<dbReference type="PANTHER" id="PTHR30069">
    <property type="entry name" value="TONB-DEPENDENT OUTER MEMBRANE RECEPTOR"/>
    <property type="match status" value="1"/>
</dbReference>
<keyword evidence="12" id="KW-0675">Receptor</keyword>
<feature type="domain" description="TonB-dependent receptor plug" evidence="11">
    <location>
        <begin position="43"/>
        <end position="150"/>
    </location>
</feature>
<dbReference type="InterPro" id="IPR000531">
    <property type="entry name" value="Beta-barrel_TonB"/>
</dbReference>
<evidence type="ECO:0000256" key="6">
    <source>
        <dbReference type="ARBA" id="ARBA00023136"/>
    </source>
</evidence>
<evidence type="ECO:0000256" key="3">
    <source>
        <dbReference type="ARBA" id="ARBA00022452"/>
    </source>
</evidence>
<dbReference type="EMBL" id="JBHRYQ010000001">
    <property type="protein sequence ID" value="MFC3810817.1"/>
    <property type="molecule type" value="Genomic_DNA"/>
</dbReference>